<comment type="caution">
    <text evidence="17">The sequence shown here is derived from an EMBL/GenBank/DDBJ whole genome shotgun (WGS) entry which is preliminary data.</text>
</comment>
<keyword evidence="10 13" id="KW-0143">Chaperone</keyword>
<dbReference type="GO" id="GO:0005886">
    <property type="term" value="C:plasma membrane"/>
    <property type="evidence" value="ECO:0007669"/>
    <property type="project" value="UniProtKB-SubCell"/>
</dbReference>
<dbReference type="InterPro" id="IPR047196">
    <property type="entry name" value="YidC_ALB_C"/>
</dbReference>
<evidence type="ECO:0000256" key="9">
    <source>
        <dbReference type="ARBA" id="ARBA00023136"/>
    </source>
</evidence>
<dbReference type="Proteomes" id="UP000030428">
    <property type="component" value="Unassembled WGS sequence"/>
</dbReference>
<dbReference type="PRINTS" id="PR00701">
    <property type="entry name" value="60KDINNERMP"/>
</dbReference>
<evidence type="ECO:0000259" key="16">
    <source>
        <dbReference type="Pfam" id="PF14849"/>
    </source>
</evidence>
<dbReference type="Gene3D" id="2.70.98.90">
    <property type="match status" value="1"/>
</dbReference>
<feature type="domain" description="Membrane insertase YidC/Oxa/ALB C-terminal" evidence="15">
    <location>
        <begin position="372"/>
        <end position="550"/>
    </location>
</feature>
<keyword evidence="5 13" id="KW-1003">Cell membrane</keyword>
<evidence type="ECO:0000256" key="7">
    <source>
        <dbReference type="ARBA" id="ARBA00022927"/>
    </source>
</evidence>
<reference evidence="17 18" key="1">
    <citation type="journal article" date="2016" name="Front. Microbiol.">
        <title>Single-Cell (Meta-)Genomics of a Dimorphic Candidatus Thiomargarita nelsonii Reveals Genomic Plasticity.</title>
        <authorList>
            <person name="Flood B.E."/>
            <person name="Fliss P."/>
            <person name="Jones D.S."/>
            <person name="Dick G.J."/>
            <person name="Jain S."/>
            <person name="Kaster A.K."/>
            <person name="Winkel M."/>
            <person name="Mussmann M."/>
            <person name="Bailey J."/>
        </authorList>
    </citation>
    <scope>NUCLEOTIDE SEQUENCE [LARGE SCALE GENOMIC DNA]</scope>
    <source>
        <strain evidence="17">Hydrate Ridge</strain>
    </source>
</reference>
<evidence type="ECO:0000256" key="14">
    <source>
        <dbReference type="SAM" id="MobiDB-lite"/>
    </source>
</evidence>
<dbReference type="InterPro" id="IPR019998">
    <property type="entry name" value="Membr_insert_YidC"/>
</dbReference>
<evidence type="ECO:0000313" key="17">
    <source>
        <dbReference type="EMBL" id="TGO03673.1"/>
    </source>
</evidence>
<proteinExistence type="inferred from homology"/>
<feature type="transmembrane region" description="Helical" evidence="13">
    <location>
        <begin position="372"/>
        <end position="395"/>
    </location>
</feature>
<dbReference type="EMBL" id="JSZA02000005">
    <property type="protein sequence ID" value="TGO03673.1"/>
    <property type="molecule type" value="Genomic_DNA"/>
</dbReference>
<comment type="subunit">
    <text evidence="13">Interacts with the Sec translocase complex via SecD. Specifically interacts with transmembrane segments of nascent integral membrane proteins during membrane integration.</text>
</comment>
<dbReference type="GO" id="GO:0032977">
    <property type="term" value="F:membrane insertase activity"/>
    <property type="evidence" value="ECO:0007669"/>
    <property type="project" value="InterPro"/>
</dbReference>
<dbReference type="CDD" id="cd20070">
    <property type="entry name" value="5TM_YidC_Alb3"/>
    <property type="match status" value="1"/>
</dbReference>
<keyword evidence="6 13" id="KW-0812">Transmembrane</keyword>
<dbReference type="NCBIfam" id="NF002352">
    <property type="entry name" value="PRK01318.1-3"/>
    <property type="match status" value="1"/>
</dbReference>
<evidence type="ECO:0000256" key="2">
    <source>
        <dbReference type="ARBA" id="ARBA00010527"/>
    </source>
</evidence>
<dbReference type="Pfam" id="PF14849">
    <property type="entry name" value="YidC_periplas"/>
    <property type="match status" value="1"/>
</dbReference>
<keyword evidence="8 13" id="KW-1133">Transmembrane helix</keyword>
<gene>
    <name evidence="13" type="primary">yidC</name>
    <name evidence="17" type="ORF">PN36_02065</name>
</gene>
<dbReference type="InterPro" id="IPR028055">
    <property type="entry name" value="YidC/Oxa/ALB_C"/>
</dbReference>
<feature type="transmembrane region" description="Helical" evidence="13">
    <location>
        <begin position="435"/>
        <end position="459"/>
    </location>
</feature>
<evidence type="ECO:0000256" key="6">
    <source>
        <dbReference type="ARBA" id="ARBA00022692"/>
    </source>
</evidence>
<evidence type="ECO:0000259" key="15">
    <source>
        <dbReference type="Pfam" id="PF02096"/>
    </source>
</evidence>
<keyword evidence="4 13" id="KW-0813">Transport</keyword>
<keyword evidence="7 13" id="KW-0653">Protein transport</keyword>
<dbReference type="NCBIfam" id="TIGR03592">
    <property type="entry name" value="yidC_oxa1_cterm"/>
    <property type="match status" value="1"/>
</dbReference>
<evidence type="ECO:0000256" key="10">
    <source>
        <dbReference type="ARBA" id="ARBA00023186"/>
    </source>
</evidence>
<feature type="transmembrane region" description="Helical" evidence="13">
    <location>
        <begin position="6"/>
        <end position="23"/>
    </location>
</feature>
<dbReference type="HAMAP" id="MF_01810">
    <property type="entry name" value="YidC_type1"/>
    <property type="match status" value="1"/>
</dbReference>
<dbReference type="CDD" id="cd19961">
    <property type="entry name" value="EcYidC-like_peri"/>
    <property type="match status" value="1"/>
</dbReference>
<sequence length="556" mass="63297">MDNLRLILIVGLTFILLMMYQAWQKDYGPKLPSVAGTPTTETTIETPSTPSDAELPKTQNNLPSTPTLLPVAEPVKLLASDLRIQVETDVFRLEIDTTGGDVRQVDLLNYPVEVDKPDEPFRLMGDELPNLFIAQSGLLPEGVGPTHQTVYQSDQQNYSLTYDADTLEVKLYWQNDKGIKVSKIYTFKRGSYAFEVKHVIENNSAEPWQGRLYGQFQRTESDVGQSAFTYTYMGGAISSPEQRYEKISFGDIQDGDFNKEGRPAWANGWAAMLQHYFVGAWIPEREQTYNYYTNKLPTGNRYVLGLYGPMQSVAPQAQHTFKMAFYAGPKVQKKLAELSPGLDLTVDYGWLWFIAQPLFWGLELIYKWVGNWGWAIIIITLLIKLVFFQLSATSYKSMANMRRLQPRLVALKERYGDDKSRLNQAMMDMYKKEKINPLGGCLPIVVQIPVFIALYWVLLESVELRQASFIFWLNDLSTADPYFVLPLLMGATMMVQHHLNPAPIDPIQQKMMMVLPIVFTVFFAFFPSGLVLYWVVNNTLSIGQQWVITKKIAGNV</sequence>
<dbReference type="InterPro" id="IPR028053">
    <property type="entry name" value="Membr_insert_YidC_N"/>
</dbReference>
<feature type="domain" description="Membrane insertase YidC N-terminal" evidence="16">
    <location>
        <begin position="83"/>
        <end position="360"/>
    </location>
</feature>
<dbReference type="GO" id="GO:0051205">
    <property type="term" value="P:protein insertion into membrane"/>
    <property type="evidence" value="ECO:0007669"/>
    <property type="project" value="TreeGrafter"/>
</dbReference>
<evidence type="ECO:0000256" key="11">
    <source>
        <dbReference type="ARBA" id="ARBA00033245"/>
    </source>
</evidence>
<comment type="function">
    <text evidence="13">Required for the insertion and/or proper folding and/or complex formation of integral membrane proteins into the membrane. Involved in integration of membrane proteins that insert both dependently and independently of the Sec translocase complex, as well as at least some lipoproteins. Aids folding of multispanning membrane proteins.</text>
</comment>
<comment type="similarity">
    <text evidence="2 13">Belongs to the OXA1/ALB3/YidC family. Type 1 subfamily.</text>
</comment>
<dbReference type="PANTHER" id="PTHR12428:SF65">
    <property type="entry name" value="CYTOCHROME C OXIDASE ASSEMBLY PROTEIN COX18, MITOCHONDRIAL"/>
    <property type="match status" value="1"/>
</dbReference>
<feature type="compositionally biased region" description="Polar residues" evidence="14">
    <location>
        <begin position="57"/>
        <end position="66"/>
    </location>
</feature>
<keyword evidence="18" id="KW-1185">Reference proteome</keyword>
<evidence type="ECO:0000256" key="3">
    <source>
        <dbReference type="ARBA" id="ARBA00015325"/>
    </source>
</evidence>
<dbReference type="PANTHER" id="PTHR12428">
    <property type="entry name" value="OXA1"/>
    <property type="match status" value="1"/>
</dbReference>
<dbReference type="PRINTS" id="PR01900">
    <property type="entry name" value="YIDCPROTEIN"/>
</dbReference>
<feature type="transmembrane region" description="Helical" evidence="13">
    <location>
        <begin position="479"/>
        <end position="499"/>
    </location>
</feature>
<feature type="transmembrane region" description="Helical" evidence="13">
    <location>
        <begin position="511"/>
        <end position="536"/>
    </location>
</feature>
<dbReference type="Pfam" id="PF02096">
    <property type="entry name" value="60KD_IMP"/>
    <property type="match status" value="1"/>
</dbReference>
<dbReference type="NCBIfam" id="TIGR03593">
    <property type="entry name" value="yidC_nterm"/>
    <property type="match status" value="1"/>
</dbReference>
<evidence type="ECO:0000256" key="4">
    <source>
        <dbReference type="ARBA" id="ARBA00022448"/>
    </source>
</evidence>
<accession>A0A4E0QSP0</accession>
<dbReference type="AlphaFoldDB" id="A0A4E0QSP0"/>
<evidence type="ECO:0000256" key="5">
    <source>
        <dbReference type="ARBA" id="ARBA00022475"/>
    </source>
</evidence>
<evidence type="ECO:0000256" key="1">
    <source>
        <dbReference type="ARBA" id="ARBA00004429"/>
    </source>
</evidence>
<name>A0A4E0QSP0_9GAMM</name>
<keyword evidence="9 13" id="KW-0472">Membrane</keyword>
<protein>
    <recommendedName>
        <fullName evidence="3 13">Membrane protein insertase YidC</fullName>
    </recommendedName>
    <alternativeName>
        <fullName evidence="12 13">Foldase YidC</fullName>
    </alternativeName>
    <alternativeName>
        <fullName evidence="11 13">Membrane integrase YidC</fullName>
    </alternativeName>
    <alternativeName>
        <fullName evidence="13">Membrane protein YidC</fullName>
    </alternativeName>
</protein>
<feature type="compositionally biased region" description="Low complexity" evidence="14">
    <location>
        <begin position="37"/>
        <end position="51"/>
    </location>
</feature>
<evidence type="ECO:0000256" key="13">
    <source>
        <dbReference type="HAMAP-Rule" id="MF_01810"/>
    </source>
</evidence>
<dbReference type="NCBIfam" id="NF002353">
    <property type="entry name" value="PRK01318.1-4"/>
    <property type="match status" value="1"/>
</dbReference>
<dbReference type="InterPro" id="IPR038221">
    <property type="entry name" value="YidC_periplasmic_sf"/>
</dbReference>
<feature type="region of interest" description="Disordered" evidence="14">
    <location>
        <begin position="34"/>
        <end position="66"/>
    </location>
</feature>
<evidence type="ECO:0000256" key="8">
    <source>
        <dbReference type="ARBA" id="ARBA00022989"/>
    </source>
</evidence>
<evidence type="ECO:0000256" key="12">
    <source>
        <dbReference type="ARBA" id="ARBA00033342"/>
    </source>
</evidence>
<dbReference type="GO" id="GO:0015031">
    <property type="term" value="P:protein transport"/>
    <property type="evidence" value="ECO:0007669"/>
    <property type="project" value="UniProtKB-KW"/>
</dbReference>
<evidence type="ECO:0000313" key="18">
    <source>
        <dbReference type="Proteomes" id="UP000030428"/>
    </source>
</evidence>
<organism evidence="17 18">
    <name type="scientific">Candidatus Thiomargarita nelsonii</name>
    <dbReference type="NCBI Taxonomy" id="1003181"/>
    <lineage>
        <taxon>Bacteria</taxon>
        <taxon>Pseudomonadati</taxon>
        <taxon>Pseudomonadota</taxon>
        <taxon>Gammaproteobacteria</taxon>
        <taxon>Thiotrichales</taxon>
        <taxon>Thiotrichaceae</taxon>
        <taxon>Thiomargarita</taxon>
    </lineage>
</organism>
<dbReference type="InterPro" id="IPR001708">
    <property type="entry name" value="YidC/ALB3/OXA1/COX18"/>
</dbReference>
<comment type="subcellular location">
    <subcellularLocation>
        <location evidence="1">Cell inner membrane</location>
        <topology evidence="1">Multi-pass membrane protein</topology>
    </subcellularLocation>
    <subcellularLocation>
        <location evidence="13">Cell membrane</location>
        <topology evidence="13">Multi-pass membrane protein</topology>
    </subcellularLocation>
</comment>